<evidence type="ECO:0000256" key="3">
    <source>
        <dbReference type="ARBA" id="ARBA00022692"/>
    </source>
</evidence>
<dbReference type="PROSITE" id="PS50262">
    <property type="entry name" value="G_PROTEIN_RECEP_F1_2"/>
    <property type="match status" value="1"/>
</dbReference>
<keyword evidence="4 12" id="KW-1133">Transmembrane helix</keyword>
<dbReference type="SUPFAM" id="SSF81321">
    <property type="entry name" value="Family A G protein-coupled receptor-like"/>
    <property type="match status" value="1"/>
</dbReference>
<evidence type="ECO:0000256" key="11">
    <source>
        <dbReference type="RuleBase" id="RU000688"/>
    </source>
</evidence>
<evidence type="ECO:0000259" key="13">
    <source>
        <dbReference type="PROSITE" id="PS50262"/>
    </source>
</evidence>
<evidence type="ECO:0000256" key="8">
    <source>
        <dbReference type="ARBA" id="ARBA00023170"/>
    </source>
</evidence>
<comment type="similarity">
    <text evidence="11">Belongs to the G-protein coupled receptor 1 family.</text>
</comment>
<dbReference type="GeneID" id="106162508"/>
<dbReference type="PROSITE" id="PS00237">
    <property type="entry name" value="G_PROTEIN_RECEP_F1_1"/>
    <property type="match status" value="1"/>
</dbReference>
<evidence type="ECO:0000256" key="12">
    <source>
        <dbReference type="SAM" id="Phobius"/>
    </source>
</evidence>
<keyword evidence="5 11" id="KW-0297">G-protein coupled receptor</keyword>
<keyword evidence="9" id="KW-0325">Glycoprotein</keyword>
<keyword evidence="3 11" id="KW-0812">Transmembrane</keyword>
<accession>A0A1S3IAS4</accession>
<name>A0A1S3IAS4_LINAN</name>
<keyword evidence="10 11" id="KW-0807">Transducer</keyword>
<keyword evidence="6 12" id="KW-0472">Membrane</keyword>
<dbReference type="SMART" id="SM01381">
    <property type="entry name" value="7TM_GPCR_Srsx"/>
    <property type="match status" value="1"/>
</dbReference>
<reference evidence="15" key="1">
    <citation type="submission" date="2025-08" db="UniProtKB">
        <authorList>
            <consortium name="RefSeq"/>
        </authorList>
    </citation>
    <scope>IDENTIFICATION</scope>
    <source>
        <tissue evidence="15">Gonads</tissue>
    </source>
</reference>
<keyword evidence="2" id="KW-1003">Cell membrane</keyword>
<feature type="transmembrane region" description="Helical" evidence="12">
    <location>
        <begin position="275"/>
        <end position="299"/>
    </location>
</feature>
<proteinExistence type="inferred from homology"/>
<protein>
    <submittedName>
        <fullName evidence="15">Allatostatin-A receptor</fullName>
    </submittedName>
</protein>
<feature type="transmembrane region" description="Helical" evidence="12">
    <location>
        <begin position="223"/>
        <end position="247"/>
    </location>
</feature>
<evidence type="ECO:0000313" key="15">
    <source>
        <dbReference type="RefSeq" id="XP_013395268.1"/>
    </source>
</evidence>
<feature type="transmembrane region" description="Helical" evidence="12">
    <location>
        <begin position="173"/>
        <end position="192"/>
    </location>
</feature>
<feature type="transmembrane region" description="Helical" evidence="12">
    <location>
        <begin position="311"/>
        <end position="335"/>
    </location>
</feature>
<evidence type="ECO:0000256" key="6">
    <source>
        <dbReference type="ARBA" id="ARBA00023136"/>
    </source>
</evidence>
<dbReference type="PANTHER" id="PTHR45695">
    <property type="entry name" value="LEUCOKININ RECEPTOR-RELATED"/>
    <property type="match status" value="1"/>
</dbReference>
<gene>
    <name evidence="15" type="primary">LOC106162508</name>
</gene>
<feature type="domain" description="G-protein coupled receptors family 1 profile" evidence="13">
    <location>
        <begin position="73"/>
        <end position="332"/>
    </location>
</feature>
<dbReference type="PRINTS" id="PR00237">
    <property type="entry name" value="GPCRRHODOPSN"/>
</dbReference>
<dbReference type="GO" id="GO:0005886">
    <property type="term" value="C:plasma membrane"/>
    <property type="evidence" value="ECO:0007669"/>
    <property type="project" value="UniProtKB-SubCell"/>
</dbReference>
<dbReference type="InParanoid" id="A0A1S3IAS4"/>
<dbReference type="PRINTS" id="PR00663">
    <property type="entry name" value="GALANINR"/>
</dbReference>
<evidence type="ECO:0000256" key="10">
    <source>
        <dbReference type="ARBA" id="ARBA00023224"/>
    </source>
</evidence>
<keyword evidence="14" id="KW-1185">Reference proteome</keyword>
<feature type="transmembrane region" description="Helical" evidence="12">
    <location>
        <begin position="57"/>
        <end position="82"/>
    </location>
</feature>
<feature type="transmembrane region" description="Helical" evidence="12">
    <location>
        <begin position="94"/>
        <end position="119"/>
    </location>
</feature>
<sequence>MRPTNMAIRFNVSIPAAYAVLEDVVYVSHINDTKLVTEGSSTGNGTEGYDTEDISNLVVAVLFSIIVAVGFLGNLLVLLVIFTNKPMRNTTNILIANLAIADLIFIIICVPFTAAMFILKYWPFGDFWCHFVYYIIYVSAWASIYTMVLMALDRFLTLVLVFRSLTLKTERNTYIVIIVLWVVILLINIPAYNEHGIYVYENATRQRCLDINLAHNREFDAQVFYTCFCLFGYALPLTLTIVLYLLIVRKLYVSNSPERTGSGQMSRARRQLTHVVVIVTAAFAICWLPIHIAFILKVYWGVPQDAVSAFIYFQISAQCLAYMNSCMNPILYAFVYSKFRRGFQKLLCCRRGAQFNFNVETTVRRWRGSSRGNSIRQMAKDERYPLNHVHHLTTLDCSERVS</sequence>
<dbReference type="FunCoup" id="A0A1S3IAS4">
    <property type="interactions" value="284"/>
</dbReference>
<dbReference type="KEGG" id="lak:106162508"/>
<keyword evidence="7" id="KW-1015">Disulfide bond</keyword>
<evidence type="ECO:0000313" key="14">
    <source>
        <dbReference type="Proteomes" id="UP000085678"/>
    </source>
</evidence>
<dbReference type="InterPro" id="IPR000405">
    <property type="entry name" value="Galanin_rcpt"/>
</dbReference>
<dbReference type="Pfam" id="PF00001">
    <property type="entry name" value="7tm_1"/>
    <property type="match status" value="1"/>
</dbReference>
<dbReference type="RefSeq" id="XP_013395268.1">
    <property type="nucleotide sequence ID" value="XM_013539814.2"/>
</dbReference>
<evidence type="ECO:0000256" key="2">
    <source>
        <dbReference type="ARBA" id="ARBA00022475"/>
    </source>
</evidence>
<dbReference type="InterPro" id="IPR017452">
    <property type="entry name" value="GPCR_Rhodpsn_7TM"/>
</dbReference>
<dbReference type="OrthoDB" id="2132067at2759"/>
<dbReference type="PANTHER" id="PTHR45695:SF23">
    <property type="entry name" value="GALANIN-LIKE G-PROTEIN COUPLED RECEPTOR NPR-9"/>
    <property type="match status" value="1"/>
</dbReference>
<dbReference type="InterPro" id="IPR000276">
    <property type="entry name" value="GPCR_Rhodpsn"/>
</dbReference>
<feature type="transmembrane region" description="Helical" evidence="12">
    <location>
        <begin position="131"/>
        <end position="152"/>
    </location>
</feature>
<evidence type="ECO:0000256" key="7">
    <source>
        <dbReference type="ARBA" id="ARBA00023157"/>
    </source>
</evidence>
<dbReference type="AlphaFoldDB" id="A0A1S3IAS4"/>
<comment type="subcellular location">
    <subcellularLocation>
        <location evidence="1">Cell membrane</location>
        <topology evidence="1">Multi-pass membrane protein</topology>
    </subcellularLocation>
</comment>
<keyword evidence="8 11" id="KW-0675">Receptor</keyword>
<dbReference type="GO" id="GO:0004930">
    <property type="term" value="F:G protein-coupled receptor activity"/>
    <property type="evidence" value="ECO:0007669"/>
    <property type="project" value="UniProtKB-KW"/>
</dbReference>
<evidence type="ECO:0000256" key="1">
    <source>
        <dbReference type="ARBA" id="ARBA00004651"/>
    </source>
</evidence>
<evidence type="ECO:0000256" key="5">
    <source>
        <dbReference type="ARBA" id="ARBA00023040"/>
    </source>
</evidence>
<dbReference type="Gene3D" id="1.20.1070.10">
    <property type="entry name" value="Rhodopsin 7-helix transmembrane proteins"/>
    <property type="match status" value="1"/>
</dbReference>
<dbReference type="OMA" id="CSINWRT"/>
<evidence type="ECO:0000256" key="9">
    <source>
        <dbReference type="ARBA" id="ARBA00023180"/>
    </source>
</evidence>
<evidence type="ECO:0000256" key="4">
    <source>
        <dbReference type="ARBA" id="ARBA00022989"/>
    </source>
</evidence>
<dbReference type="Proteomes" id="UP000085678">
    <property type="component" value="Unplaced"/>
</dbReference>
<organism evidence="14 15">
    <name type="scientific">Lingula anatina</name>
    <name type="common">Brachiopod</name>
    <name type="synonym">Lingula unguis</name>
    <dbReference type="NCBI Taxonomy" id="7574"/>
    <lineage>
        <taxon>Eukaryota</taxon>
        <taxon>Metazoa</taxon>
        <taxon>Spiralia</taxon>
        <taxon>Lophotrochozoa</taxon>
        <taxon>Brachiopoda</taxon>
        <taxon>Linguliformea</taxon>
        <taxon>Lingulata</taxon>
        <taxon>Lingulida</taxon>
        <taxon>Linguloidea</taxon>
        <taxon>Lingulidae</taxon>
        <taxon>Lingula</taxon>
    </lineage>
</organism>